<proteinExistence type="predicted"/>
<dbReference type="InterPro" id="IPR040841">
    <property type="entry name" value="Luciferase_dom"/>
</dbReference>
<reference evidence="2" key="1">
    <citation type="journal article" date="2013" name="Int. J. Syst. Evol. Microbiol.">
        <title>Polycladomyces abyssicola gen. nov., sp. nov., a thermophilic filamentous bacterium isolated from hemipelagic sediment.</title>
        <authorList>
            <person name="Tsubouchi T."/>
            <person name="Shimane Y."/>
            <person name="Mori K."/>
            <person name="Usui K."/>
            <person name="Hiraki T."/>
            <person name="Tame A."/>
            <person name="Uematsu K."/>
            <person name="Maruyama T."/>
            <person name="Hatada Y."/>
        </authorList>
    </citation>
    <scope>NUCLEOTIDE SEQUENCE</scope>
    <source>
        <strain evidence="2">JIR-001</strain>
    </source>
</reference>
<feature type="domain" description="Luciferase" evidence="1">
    <location>
        <begin position="33"/>
        <end position="94"/>
    </location>
</feature>
<gene>
    <name evidence="2" type="ORF">JIR001_06470</name>
</gene>
<protein>
    <recommendedName>
        <fullName evidence="1">Luciferase domain-containing protein</fullName>
    </recommendedName>
</protein>
<keyword evidence="3" id="KW-1185">Reference proteome</keyword>
<evidence type="ECO:0000259" key="1">
    <source>
        <dbReference type="Pfam" id="PF17648"/>
    </source>
</evidence>
<dbReference type="Proteomes" id="UP000677436">
    <property type="component" value="Chromosome"/>
</dbReference>
<sequence>MNVANRIRQTLSAWPGVSEAPHRFGGIEFRYGGKELGHLHEDRLADLPFSRSVHDQLVANGEAEPHHIYPDSGWVSVWIRKEEDVDRVIRLFRMQYDRLVKKSASRNKRTDLVYRKQISHHESGGSFRAPEHR</sequence>
<dbReference type="EMBL" id="AP024601">
    <property type="protein sequence ID" value="BCU80864.1"/>
    <property type="molecule type" value="Genomic_DNA"/>
</dbReference>
<organism evidence="2 3">
    <name type="scientific">Polycladomyces abyssicola</name>
    <dbReference type="NCBI Taxonomy" id="1125966"/>
    <lineage>
        <taxon>Bacteria</taxon>
        <taxon>Bacillati</taxon>
        <taxon>Bacillota</taxon>
        <taxon>Bacilli</taxon>
        <taxon>Bacillales</taxon>
        <taxon>Thermoactinomycetaceae</taxon>
        <taxon>Polycladomyces</taxon>
    </lineage>
</organism>
<reference evidence="2" key="2">
    <citation type="journal article" date="2021" name="Microbiol. Resour. Announc.">
        <title>Complete Genome Sequence of Polycladomyces abyssicola JIR-001T, Isolated from Hemipelagic Sediment in Deep Seawater.</title>
        <authorList>
            <person name="Tsubouchi T."/>
            <person name="Kaneko Y."/>
        </authorList>
    </citation>
    <scope>NUCLEOTIDE SEQUENCE</scope>
    <source>
        <strain evidence="2">JIR-001</strain>
    </source>
</reference>
<evidence type="ECO:0000313" key="2">
    <source>
        <dbReference type="EMBL" id="BCU80864.1"/>
    </source>
</evidence>
<dbReference type="Pfam" id="PF17648">
    <property type="entry name" value="Luciferase"/>
    <property type="match status" value="1"/>
</dbReference>
<dbReference type="KEGG" id="pabs:JIR001_06470"/>
<accession>A0A8D5ZJV2</accession>
<dbReference type="AlphaFoldDB" id="A0A8D5ZJV2"/>
<evidence type="ECO:0000313" key="3">
    <source>
        <dbReference type="Proteomes" id="UP000677436"/>
    </source>
</evidence>
<name>A0A8D5ZJV2_9BACL</name>